<feature type="non-terminal residue" evidence="1">
    <location>
        <position position="1"/>
    </location>
</feature>
<evidence type="ECO:0000313" key="1">
    <source>
        <dbReference type="EMBL" id="OES24712.1"/>
    </source>
</evidence>
<protein>
    <submittedName>
        <fullName evidence="1">Tn3 transposase DDE domain protein</fullName>
    </submittedName>
</protein>
<dbReference type="Proteomes" id="UP000095392">
    <property type="component" value="Unassembled WGS sequence"/>
</dbReference>
<gene>
    <name evidence="1" type="ORF">BFV95_4655</name>
</gene>
<dbReference type="AlphaFoldDB" id="A0AB36FN12"/>
<name>A0AB36FN12_ALTMA</name>
<organism evidence="1 2">
    <name type="scientific">Alteromonas macleodii</name>
    <name type="common">Pseudoalteromonas macleodii</name>
    <dbReference type="NCBI Taxonomy" id="28108"/>
    <lineage>
        <taxon>Bacteria</taxon>
        <taxon>Pseudomonadati</taxon>
        <taxon>Pseudomonadota</taxon>
        <taxon>Gammaproteobacteria</taxon>
        <taxon>Alteromonadales</taxon>
        <taxon>Alteromonadaceae</taxon>
        <taxon>Alteromonas/Salinimonas group</taxon>
        <taxon>Alteromonas</taxon>
    </lineage>
</organism>
<sequence>LNQLTSPELHVFLDSITAIDDGLSLNQLRGGAKSLTVPELKKVFPKQNPFFTHRK</sequence>
<proteinExistence type="predicted"/>
<reference evidence="1 2" key="1">
    <citation type="submission" date="2016-09" db="EMBL/GenBank/DDBJ databases">
        <title>Draft Genome Sequence of four Alteromonas macleodii strains isolated from copper coupons and grown long-term at elevated copper levels.</title>
        <authorList>
            <person name="Cusick K."/>
            <person name="Dale J."/>
            <person name="Little B."/>
            <person name="Biffinger J."/>
        </authorList>
    </citation>
    <scope>NUCLEOTIDE SEQUENCE [LARGE SCALE GENOMIC DNA]</scope>
    <source>
        <strain evidence="1 2">KCP01</strain>
    </source>
</reference>
<keyword evidence="2" id="KW-1185">Reference proteome</keyword>
<comment type="caution">
    <text evidence="1">The sequence shown here is derived from an EMBL/GenBank/DDBJ whole genome shotgun (WGS) entry which is preliminary data.</text>
</comment>
<accession>A0AB36FN12</accession>
<evidence type="ECO:0000313" key="2">
    <source>
        <dbReference type="Proteomes" id="UP000095392"/>
    </source>
</evidence>
<dbReference type="EMBL" id="MIPY01000059">
    <property type="protein sequence ID" value="OES24712.1"/>
    <property type="molecule type" value="Genomic_DNA"/>
</dbReference>